<feature type="compositionally biased region" description="Basic and acidic residues" evidence="1">
    <location>
        <begin position="61"/>
        <end position="72"/>
    </location>
</feature>
<evidence type="ECO:0000256" key="1">
    <source>
        <dbReference type="SAM" id="MobiDB-lite"/>
    </source>
</evidence>
<sequence>MLKNFIDFILKDNAVIVIIRALYMPQYFISAVRSSTSIILIFSELIFILSFPYVTSSPGKGGEKGRERKAVTARENGSPDEESKI</sequence>
<accession>A0A914WJV0</accession>
<feature type="region of interest" description="Disordered" evidence="1">
    <location>
        <begin position="55"/>
        <end position="85"/>
    </location>
</feature>
<proteinExistence type="predicted"/>
<reference evidence="3" key="1">
    <citation type="submission" date="2022-11" db="UniProtKB">
        <authorList>
            <consortium name="WormBaseParasite"/>
        </authorList>
    </citation>
    <scope>IDENTIFICATION</scope>
</reference>
<dbReference type="WBParaSite" id="PSAMB.scaffold4240size15244.g23786.t1">
    <property type="protein sequence ID" value="PSAMB.scaffold4240size15244.g23786.t1"/>
    <property type="gene ID" value="PSAMB.scaffold4240size15244.g23786"/>
</dbReference>
<organism evidence="2 3">
    <name type="scientific">Plectus sambesii</name>
    <dbReference type="NCBI Taxonomy" id="2011161"/>
    <lineage>
        <taxon>Eukaryota</taxon>
        <taxon>Metazoa</taxon>
        <taxon>Ecdysozoa</taxon>
        <taxon>Nematoda</taxon>
        <taxon>Chromadorea</taxon>
        <taxon>Plectida</taxon>
        <taxon>Plectina</taxon>
        <taxon>Plectoidea</taxon>
        <taxon>Plectidae</taxon>
        <taxon>Plectus</taxon>
    </lineage>
</organism>
<evidence type="ECO:0000313" key="3">
    <source>
        <dbReference type="WBParaSite" id="PSAMB.scaffold4240size15244.g23786.t1"/>
    </source>
</evidence>
<dbReference type="AlphaFoldDB" id="A0A914WJV0"/>
<name>A0A914WJV0_9BILA</name>
<evidence type="ECO:0000313" key="2">
    <source>
        <dbReference type="Proteomes" id="UP000887566"/>
    </source>
</evidence>
<protein>
    <submittedName>
        <fullName evidence="3">Uncharacterized protein</fullName>
    </submittedName>
</protein>
<dbReference type="Proteomes" id="UP000887566">
    <property type="component" value="Unplaced"/>
</dbReference>
<keyword evidence="2" id="KW-1185">Reference proteome</keyword>